<dbReference type="EMBL" id="LR134201">
    <property type="protein sequence ID" value="VEB95665.1"/>
    <property type="molecule type" value="Genomic_DNA"/>
</dbReference>
<accession>A0A447UYL9</accession>
<dbReference type="PRINTS" id="PR00105">
    <property type="entry name" value="C5METTRFRASE"/>
</dbReference>
<dbReference type="GO" id="GO:0009307">
    <property type="term" value="P:DNA restriction-modification system"/>
    <property type="evidence" value="ECO:0007669"/>
    <property type="project" value="UniProtKB-KW"/>
</dbReference>
<dbReference type="InterPro" id="IPR001525">
    <property type="entry name" value="C5_MeTfrase"/>
</dbReference>
<dbReference type="AlphaFoldDB" id="A0A447UYL9"/>
<comment type="catalytic activity">
    <reaction evidence="6">
        <text>a 2'-deoxycytidine in DNA + S-adenosyl-L-methionine = a 5-methyl-2'-deoxycytidine in DNA + S-adenosyl-L-homocysteine + H(+)</text>
        <dbReference type="Rhea" id="RHEA:13681"/>
        <dbReference type="Rhea" id="RHEA-COMP:11369"/>
        <dbReference type="Rhea" id="RHEA-COMP:11370"/>
        <dbReference type="ChEBI" id="CHEBI:15378"/>
        <dbReference type="ChEBI" id="CHEBI:57856"/>
        <dbReference type="ChEBI" id="CHEBI:59789"/>
        <dbReference type="ChEBI" id="CHEBI:85452"/>
        <dbReference type="ChEBI" id="CHEBI:85454"/>
        <dbReference type="EC" id="2.1.1.37"/>
    </reaction>
</comment>
<feature type="active site" evidence="7">
    <location>
        <position position="87"/>
    </location>
</feature>
<dbReference type="KEGG" id="clap:NCTC11466_00785"/>
<keyword evidence="4 7" id="KW-0949">S-adenosyl-L-methionine</keyword>
<feature type="compositionally biased region" description="Basic and acidic residues" evidence="9">
    <location>
        <begin position="405"/>
        <end position="415"/>
    </location>
</feature>
<evidence type="ECO:0000256" key="9">
    <source>
        <dbReference type="SAM" id="MobiDB-lite"/>
    </source>
</evidence>
<dbReference type="Pfam" id="PF00145">
    <property type="entry name" value="DNA_methylase"/>
    <property type="match status" value="1"/>
</dbReference>
<evidence type="ECO:0000313" key="11">
    <source>
        <dbReference type="Proteomes" id="UP000274122"/>
    </source>
</evidence>
<dbReference type="PANTHER" id="PTHR10629">
    <property type="entry name" value="CYTOSINE-SPECIFIC METHYLTRANSFERASE"/>
    <property type="match status" value="1"/>
</dbReference>
<dbReference type="GO" id="GO:0044027">
    <property type="term" value="P:negative regulation of gene expression via chromosomal CpG island methylation"/>
    <property type="evidence" value="ECO:0007669"/>
    <property type="project" value="TreeGrafter"/>
</dbReference>
<dbReference type="GO" id="GO:0003886">
    <property type="term" value="F:DNA (cytosine-5-)-methyltransferase activity"/>
    <property type="evidence" value="ECO:0007669"/>
    <property type="project" value="UniProtKB-EC"/>
</dbReference>
<dbReference type="InterPro" id="IPR029063">
    <property type="entry name" value="SAM-dependent_MTases_sf"/>
</dbReference>
<dbReference type="Proteomes" id="UP000274122">
    <property type="component" value="Chromosome"/>
</dbReference>
<evidence type="ECO:0000256" key="6">
    <source>
        <dbReference type="ARBA" id="ARBA00047422"/>
    </source>
</evidence>
<comment type="similarity">
    <text evidence="7 8">Belongs to the class I-like SAM-binding methyltransferase superfamily. C5-methyltransferase family.</text>
</comment>
<evidence type="ECO:0000256" key="1">
    <source>
        <dbReference type="ARBA" id="ARBA00011975"/>
    </source>
</evidence>
<dbReference type="Gene3D" id="3.90.120.10">
    <property type="entry name" value="DNA Methylase, subunit A, domain 2"/>
    <property type="match status" value="1"/>
</dbReference>
<protein>
    <recommendedName>
        <fullName evidence="1">DNA (cytosine-5-)-methyltransferase</fullName>
        <ecNumber evidence="1">2.1.1.37</ecNumber>
    </recommendedName>
</protein>
<gene>
    <name evidence="10" type="primary">haeIIIM</name>
    <name evidence="10" type="ORF">NCTC11466_00785</name>
</gene>
<evidence type="ECO:0000256" key="8">
    <source>
        <dbReference type="RuleBase" id="RU000416"/>
    </source>
</evidence>
<dbReference type="Gene3D" id="3.40.50.150">
    <property type="entry name" value="Vaccinia Virus protein VP39"/>
    <property type="match status" value="1"/>
</dbReference>
<dbReference type="REBASE" id="286239">
    <property type="entry name" value="M.Cla11466ORF785P"/>
</dbReference>
<keyword evidence="3 7" id="KW-0808">Transferase</keyword>
<reference evidence="10 11" key="1">
    <citation type="submission" date="2018-12" db="EMBL/GenBank/DDBJ databases">
        <authorList>
            <consortium name="Pathogen Informatics"/>
        </authorList>
    </citation>
    <scope>NUCLEOTIDE SEQUENCE [LARGE SCALE GENOMIC DNA]</scope>
    <source>
        <strain evidence="10 11">NCTC11466</strain>
    </source>
</reference>
<evidence type="ECO:0000256" key="4">
    <source>
        <dbReference type="ARBA" id="ARBA00022691"/>
    </source>
</evidence>
<name>A0A447UYL9_9ENTR</name>
<keyword evidence="11" id="KW-1185">Reference proteome</keyword>
<keyword evidence="5" id="KW-0680">Restriction system</keyword>
<evidence type="ECO:0000313" key="10">
    <source>
        <dbReference type="EMBL" id="VEB95665.1"/>
    </source>
</evidence>
<keyword evidence="2 7" id="KW-0489">Methyltransferase</keyword>
<dbReference type="EC" id="2.1.1.37" evidence="1"/>
<feature type="region of interest" description="Disordered" evidence="9">
    <location>
        <begin position="366"/>
        <end position="415"/>
    </location>
</feature>
<dbReference type="NCBIfam" id="TIGR00675">
    <property type="entry name" value="dcm"/>
    <property type="match status" value="1"/>
</dbReference>
<dbReference type="GO" id="GO:0003677">
    <property type="term" value="F:DNA binding"/>
    <property type="evidence" value="ECO:0007669"/>
    <property type="project" value="TreeGrafter"/>
</dbReference>
<dbReference type="PROSITE" id="PS51679">
    <property type="entry name" value="SAM_MT_C5"/>
    <property type="match status" value="1"/>
</dbReference>
<proteinExistence type="inferred from homology"/>
<dbReference type="GO" id="GO:0032259">
    <property type="term" value="P:methylation"/>
    <property type="evidence" value="ECO:0007669"/>
    <property type="project" value="UniProtKB-KW"/>
</dbReference>
<sequence length="415" mass="46288">MSSKQAKTMISLFSGAGGLDLGLSAAGFTNKLCVEIDPIAQQTLALNHPKWKLASPGDIHALAPSELLRQSGLKPKELTLLAGGPPCQPFSKSGYWVTGDTDRLTDPRAKTLKAYLDIVREAQPEVILLENVKGIAYSDKDEGLQLLVNELNKINREKKTNYHPHVISLNAADYGVPQSRERVFIVASRDGKHFKLPAPTHFDPDKLNGHGQPHLTTWDSIGDLDVDIWLDEVKPSGKWAELLPTIPEGQNYLWHTEKMGGLPLFGWRTRFWSFLLKLAKDKPSWTIQAQPGPATGPFHWKGRLLSIRELARLQTFPDNFQFSGDRRAAHMQIGNAVPPAIGEFFGLEIRRQFFGERVRKKLNLIPKRRNDCPPPEKPKAVPKKYLSLSGTHDAHPGTGKGPRAQKREQKEQANA</sequence>
<evidence type="ECO:0000256" key="3">
    <source>
        <dbReference type="ARBA" id="ARBA00022679"/>
    </source>
</evidence>
<dbReference type="PANTHER" id="PTHR10629:SF52">
    <property type="entry name" value="DNA (CYTOSINE-5)-METHYLTRANSFERASE 1"/>
    <property type="match status" value="1"/>
</dbReference>
<evidence type="ECO:0000256" key="5">
    <source>
        <dbReference type="ARBA" id="ARBA00022747"/>
    </source>
</evidence>
<dbReference type="RefSeq" id="WP_197718538.1">
    <property type="nucleotide sequence ID" value="NZ_LR134201.1"/>
</dbReference>
<dbReference type="SUPFAM" id="SSF53335">
    <property type="entry name" value="S-adenosyl-L-methionine-dependent methyltransferases"/>
    <property type="match status" value="1"/>
</dbReference>
<dbReference type="InterPro" id="IPR050390">
    <property type="entry name" value="C5-Methyltransferase"/>
</dbReference>
<feature type="compositionally biased region" description="Basic and acidic residues" evidence="9">
    <location>
        <begin position="368"/>
        <end position="379"/>
    </location>
</feature>
<evidence type="ECO:0000256" key="2">
    <source>
        <dbReference type="ARBA" id="ARBA00022603"/>
    </source>
</evidence>
<organism evidence="10 11">
    <name type="scientific">Cedecea lapagei</name>
    <dbReference type="NCBI Taxonomy" id="158823"/>
    <lineage>
        <taxon>Bacteria</taxon>
        <taxon>Pseudomonadati</taxon>
        <taxon>Pseudomonadota</taxon>
        <taxon>Gammaproteobacteria</taxon>
        <taxon>Enterobacterales</taxon>
        <taxon>Enterobacteriaceae</taxon>
        <taxon>Cedecea</taxon>
    </lineage>
</organism>
<evidence type="ECO:0000256" key="7">
    <source>
        <dbReference type="PROSITE-ProRule" id="PRU01016"/>
    </source>
</evidence>